<dbReference type="AlphaFoldDB" id="Q0A7X6"/>
<proteinExistence type="predicted"/>
<accession>Q0A7X6</accession>
<evidence type="ECO:0000313" key="1">
    <source>
        <dbReference type="EMBL" id="ABI57061.1"/>
    </source>
</evidence>
<evidence type="ECO:0000313" key="2">
    <source>
        <dbReference type="Proteomes" id="UP000001962"/>
    </source>
</evidence>
<name>Q0A7X6_ALKEH</name>
<gene>
    <name evidence="1" type="ordered locus">Mlg_1715</name>
</gene>
<dbReference type="HOGENOM" id="CLU_2476494_0_0_6"/>
<dbReference type="KEGG" id="aeh:Mlg_1715"/>
<dbReference type="Proteomes" id="UP000001962">
    <property type="component" value="Chromosome"/>
</dbReference>
<organism evidence="1 2">
    <name type="scientific">Alkalilimnicola ehrlichii (strain ATCC BAA-1101 / DSM 17681 / MLHE-1)</name>
    <dbReference type="NCBI Taxonomy" id="187272"/>
    <lineage>
        <taxon>Bacteria</taxon>
        <taxon>Pseudomonadati</taxon>
        <taxon>Pseudomonadota</taxon>
        <taxon>Gammaproteobacteria</taxon>
        <taxon>Chromatiales</taxon>
        <taxon>Ectothiorhodospiraceae</taxon>
        <taxon>Alkalilimnicola</taxon>
    </lineage>
</organism>
<protein>
    <submittedName>
        <fullName evidence="1">Uncharacterized protein</fullName>
    </submittedName>
</protein>
<keyword evidence="2" id="KW-1185">Reference proteome</keyword>
<dbReference type="OrthoDB" id="8451820at2"/>
<reference evidence="2" key="1">
    <citation type="submission" date="2006-08" db="EMBL/GenBank/DDBJ databases">
        <title>Complete sequence of Alkalilimnicola ehrilichei MLHE-1.</title>
        <authorList>
            <person name="Copeland A."/>
            <person name="Lucas S."/>
            <person name="Lapidus A."/>
            <person name="Barry K."/>
            <person name="Detter J.C."/>
            <person name="Glavina del Rio T."/>
            <person name="Hammon N."/>
            <person name="Israni S."/>
            <person name="Dalin E."/>
            <person name="Tice H."/>
            <person name="Pitluck S."/>
            <person name="Sims D."/>
            <person name="Brettin T."/>
            <person name="Bruce D."/>
            <person name="Han C."/>
            <person name="Tapia R."/>
            <person name="Gilna P."/>
            <person name="Schmutz J."/>
            <person name="Larimer F."/>
            <person name="Land M."/>
            <person name="Hauser L."/>
            <person name="Kyrpides N."/>
            <person name="Mikhailova N."/>
            <person name="Oremland R.S."/>
            <person name="Hoeft S.E."/>
            <person name="Switzer-Blum J."/>
            <person name="Kulp T."/>
            <person name="King G."/>
            <person name="Tabita R."/>
            <person name="Witte B."/>
            <person name="Santini J.M."/>
            <person name="Basu P."/>
            <person name="Hollibaugh J.T."/>
            <person name="Xie G."/>
            <person name="Stolz J.F."/>
            <person name="Richardson P."/>
        </authorList>
    </citation>
    <scope>NUCLEOTIDE SEQUENCE [LARGE SCALE GENOMIC DNA]</scope>
    <source>
        <strain evidence="2">ATCC BAA-1101 / DSM 17681 / MLHE-1</strain>
    </source>
</reference>
<sequence>MVAEVASYGRQLGLLTEALLAVAGDSEAPAVQRLRETHAAVEAVKGRHRDGALRAAESALERLRRDDPAAFQALIERLTPPSASDRR</sequence>
<dbReference type="EMBL" id="CP000453">
    <property type="protein sequence ID" value="ABI57061.1"/>
    <property type="molecule type" value="Genomic_DNA"/>
</dbReference>
<dbReference type="RefSeq" id="WP_011629455.1">
    <property type="nucleotide sequence ID" value="NC_008340.1"/>
</dbReference>